<keyword evidence="4 11" id="KW-0548">Nucleotidyltransferase</keyword>
<evidence type="ECO:0000256" key="7">
    <source>
        <dbReference type="ARBA" id="ARBA00034754"/>
    </source>
</evidence>
<evidence type="ECO:0000256" key="3">
    <source>
        <dbReference type="ARBA" id="ARBA00022679"/>
    </source>
</evidence>
<sequence length="314" mass="36734">MDNKIILYSKSEYSILKKLNSVKKGVEPLNISEIDIKSLVKPEEIISKCETLPLMGKKRVIVIKADFLYDDYKDKLGIFKCLKKYVKSLPNFTILVLYVYKRDKREKISRRMKELQKQGMELIMDSDDTLEKKKILKSFCKDNKLNINNKIIDFMINSSSNLDMFINDLDKLKFMDTISIEKVKDVFCSLDDDDILDLLNAVSENRKIDELRIINVLLDSGLQPVQIIRSIEKQYNRLIYCKSGMMANKNYSDIAKEYKLNQYFCKRLCSIAKKYQIQDLAYNLEICNDLDKKIINTGGLDVNTEMEMMIIKIR</sequence>
<keyword evidence="6" id="KW-0239">DNA-directed DNA polymerase</keyword>
<evidence type="ECO:0000256" key="1">
    <source>
        <dbReference type="ARBA" id="ARBA00012417"/>
    </source>
</evidence>
<evidence type="ECO:0000256" key="4">
    <source>
        <dbReference type="ARBA" id="ARBA00022695"/>
    </source>
</evidence>
<evidence type="ECO:0000256" key="5">
    <source>
        <dbReference type="ARBA" id="ARBA00022705"/>
    </source>
</evidence>
<dbReference type="EMBL" id="JAJJPB010000022">
    <property type="protein sequence ID" value="MCC9296052.1"/>
    <property type="molecule type" value="Genomic_DNA"/>
</dbReference>
<dbReference type="NCBIfam" id="TIGR01128">
    <property type="entry name" value="holA"/>
    <property type="match status" value="1"/>
</dbReference>
<dbReference type="InterPro" id="IPR005790">
    <property type="entry name" value="DNA_polIII_delta"/>
</dbReference>
<gene>
    <name evidence="11" type="primary">holA</name>
    <name evidence="11" type="ORF">LN736_14410</name>
</gene>
<dbReference type="InterPro" id="IPR048466">
    <property type="entry name" value="DNA_pol3_delta-like_C"/>
</dbReference>
<keyword evidence="3 11" id="KW-0808">Transferase</keyword>
<dbReference type="Pfam" id="PF21694">
    <property type="entry name" value="DNA_pol3_delta_C"/>
    <property type="match status" value="1"/>
</dbReference>
<comment type="similarity">
    <text evidence="7">Belongs to the DNA polymerase HolA subunit family.</text>
</comment>
<evidence type="ECO:0000313" key="11">
    <source>
        <dbReference type="EMBL" id="MCC9296052.1"/>
    </source>
</evidence>
<dbReference type="SUPFAM" id="SSF52540">
    <property type="entry name" value="P-loop containing nucleoside triphosphate hydrolases"/>
    <property type="match status" value="1"/>
</dbReference>
<evidence type="ECO:0000259" key="9">
    <source>
        <dbReference type="Pfam" id="PF06144"/>
    </source>
</evidence>
<dbReference type="PANTHER" id="PTHR34388:SF1">
    <property type="entry name" value="DNA POLYMERASE III SUBUNIT DELTA"/>
    <property type="match status" value="1"/>
</dbReference>
<feature type="domain" description="DNA polymerase III delta N-terminal" evidence="9">
    <location>
        <begin position="12"/>
        <end position="119"/>
    </location>
</feature>
<dbReference type="Proteomes" id="UP001165422">
    <property type="component" value="Unassembled WGS sequence"/>
</dbReference>
<dbReference type="InterPro" id="IPR008921">
    <property type="entry name" value="DNA_pol3_clamp-load_cplx_C"/>
</dbReference>
<comment type="catalytic activity">
    <reaction evidence="8">
        <text>DNA(n) + a 2'-deoxyribonucleoside 5'-triphosphate = DNA(n+1) + diphosphate</text>
        <dbReference type="Rhea" id="RHEA:22508"/>
        <dbReference type="Rhea" id="RHEA-COMP:17339"/>
        <dbReference type="Rhea" id="RHEA-COMP:17340"/>
        <dbReference type="ChEBI" id="CHEBI:33019"/>
        <dbReference type="ChEBI" id="CHEBI:61560"/>
        <dbReference type="ChEBI" id="CHEBI:173112"/>
        <dbReference type="EC" id="2.7.7.7"/>
    </reaction>
</comment>
<dbReference type="InterPro" id="IPR010372">
    <property type="entry name" value="DNA_pol3_delta_N"/>
</dbReference>
<keyword evidence="5" id="KW-0235">DNA replication</keyword>
<proteinExistence type="inferred from homology"/>
<dbReference type="EC" id="2.7.7.7" evidence="1"/>
<evidence type="ECO:0000259" key="10">
    <source>
        <dbReference type="Pfam" id="PF21694"/>
    </source>
</evidence>
<name>A0ABS8N8C9_9CLOT</name>
<evidence type="ECO:0000256" key="2">
    <source>
        <dbReference type="ARBA" id="ARBA00017703"/>
    </source>
</evidence>
<dbReference type="InterPro" id="IPR027417">
    <property type="entry name" value="P-loop_NTPase"/>
</dbReference>
<evidence type="ECO:0000256" key="8">
    <source>
        <dbReference type="ARBA" id="ARBA00049244"/>
    </source>
</evidence>
<evidence type="ECO:0000313" key="12">
    <source>
        <dbReference type="Proteomes" id="UP001165422"/>
    </source>
</evidence>
<feature type="domain" description="DNA polymerase III delta subunit-like C-terminal" evidence="10">
    <location>
        <begin position="193"/>
        <end position="313"/>
    </location>
</feature>
<reference evidence="11" key="1">
    <citation type="submission" date="2021-11" db="EMBL/GenBank/DDBJ databases">
        <authorList>
            <person name="Qingchun L."/>
            <person name="Dong Z."/>
            <person name="Zongwei Q."/>
            <person name="Jia Z."/>
            <person name="Duotao L."/>
        </authorList>
    </citation>
    <scope>NUCLEOTIDE SEQUENCE</scope>
    <source>
        <strain evidence="11">WLY-B-L2</strain>
    </source>
</reference>
<dbReference type="PANTHER" id="PTHR34388">
    <property type="entry name" value="DNA POLYMERASE III SUBUNIT DELTA"/>
    <property type="match status" value="1"/>
</dbReference>
<dbReference type="Pfam" id="PF06144">
    <property type="entry name" value="DNA_pol3_delta"/>
    <property type="match status" value="1"/>
</dbReference>
<comment type="caution">
    <text evidence="11">The sequence shown here is derived from an EMBL/GenBank/DDBJ whole genome shotgun (WGS) entry which is preliminary data.</text>
</comment>
<dbReference type="SUPFAM" id="SSF48019">
    <property type="entry name" value="post-AAA+ oligomerization domain-like"/>
    <property type="match status" value="1"/>
</dbReference>
<organism evidence="11 12">
    <name type="scientific">Clostridium aromativorans</name>
    <dbReference type="NCBI Taxonomy" id="2836848"/>
    <lineage>
        <taxon>Bacteria</taxon>
        <taxon>Bacillati</taxon>
        <taxon>Bacillota</taxon>
        <taxon>Clostridia</taxon>
        <taxon>Eubacteriales</taxon>
        <taxon>Clostridiaceae</taxon>
        <taxon>Clostridium</taxon>
    </lineage>
</organism>
<dbReference type="Gene3D" id="1.20.272.10">
    <property type="match status" value="1"/>
</dbReference>
<evidence type="ECO:0000256" key="6">
    <source>
        <dbReference type="ARBA" id="ARBA00022932"/>
    </source>
</evidence>
<protein>
    <recommendedName>
        <fullName evidence="2">DNA polymerase III subunit delta</fullName>
        <ecNumber evidence="1">2.7.7.7</ecNumber>
    </recommendedName>
</protein>
<keyword evidence="12" id="KW-1185">Reference proteome</keyword>
<dbReference type="Gene3D" id="3.40.50.300">
    <property type="entry name" value="P-loop containing nucleotide triphosphate hydrolases"/>
    <property type="match status" value="1"/>
</dbReference>
<dbReference type="GO" id="GO:0003887">
    <property type="term" value="F:DNA-directed DNA polymerase activity"/>
    <property type="evidence" value="ECO:0007669"/>
    <property type="project" value="UniProtKB-EC"/>
</dbReference>
<accession>A0ABS8N8C9</accession>
<dbReference type="RefSeq" id="WP_179977649.1">
    <property type="nucleotide sequence ID" value="NZ_JAJJPB010000022.1"/>
</dbReference>